<feature type="compositionally biased region" description="Acidic residues" evidence="1">
    <location>
        <begin position="118"/>
        <end position="136"/>
    </location>
</feature>
<dbReference type="RefSeq" id="XP_009514026.1">
    <property type="nucleotide sequence ID" value="XM_009515731.1"/>
</dbReference>
<organism evidence="2 3">
    <name type="scientific">Phytophthora sojae (strain P6497)</name>
    <name type="common">Soybean stem and root rot agent</name>
    <name type="synonym">Phytophthora megasperma f. sp. glycines</name>
    <dbReference type="NCBI Taxonomy" id="1094619"/>
    <lineage>
        <taxon>Eukaryota</taxon>
        <taxon>Sar</taxon>
        <taxon>Stramenopiles</taxon>
        <taxon>Oomycota</taxon>
        <taxon>Peronosporomycetes</taxon>
        <taxon>Peronosporales</taxon>
        <taxon>Peronosporaceae</taxon>
        <taxon>Phytophthora</taxon>
    </lineage>
</organism>
<feature type="compositionally biased region" description="Basic and acidic residues" evidence="1">
    <location>
        <begin position="41"/>
        <end position="50"/>
    </location>
</feature>
<feature type="region of interest" description="Disordered" evidence="1">
    <location>
        <begin position="41"/>
        <end position="168"/>
    </location>
</feature>
<dbReference type="GeneID" id="20638589"/>
<evidence type="ECO:0000313" key="3">
    <source>
        <dbReference type="Proteomes" id="UP000002640"/>
    </source>
</evidence>
<dbReference type="EMBL" id="JH159151">
    <property type="protein sequence ID" value="EGZ26751.1"/>
    <property type="molecule type" value="Genomic_DNA"/>
</dbReference>
<proteinExistence type="predicted"/>
<dbReference type="Proteomes" id="UP000002640">
    <property type="component" value="Unassembled WGS sequence"/>
</dbReference>
<keyword evidence="3" id="KW-1185">Reference proteome</keyword>
<accession>G4YP42</accession>
<evidence type="ECO:0000313" key="2">
    <source>
        <dbReference type="EMBL" id="EGZ26751.1"/>
    </source>
</evidence>
<sequence>MKSQLLRRERDEFYVAYKRMQTSYENAVEVMNDLHREISAQETEIRELRQARSAQDDQDVQDNQDDQDGQDDQDEPRQPQPYGSTIGDLFGDTSSESSEESDVPQMEDSSATDHAEGDESDVEEAEDGGDEEEANSDTDRGDDSDFMWSDDDSTGYASESETGDQDYEMPDWHTWLAHRVEDDDAYDPAEDFFEDGSSDFPFDLTHFDD</sequence>
<dbReference type="AlphaFoldDB" id="G4YP42"/>
<dbReference type="SMR" id="G4YP42"/>
<dbReference type="InParanoid" id="G4YP42"/>
<evidence type="ECO:0000256" key="1">
    <source>
        <dbReference type="SAM" id="MobiDB-lite"/>
    </source>
</evidence>
<feature type="compositionally biased region" description="Acidic residues" evidence="1">
    <location>
        <begin position="144"/>
        <end position="153"/>
    </location>
</feature>
<name>G4YP42_PHYSP</name>
<gene>
    <name evidence="2" type="ORF">PHYSODRAFT_255237</name>
</gene>
<dbReference type="KEGG" id="psoj:PHYSODRAFT_255237"/>
<protein>
    <submittedName>
        <fullName evidence="2">Uncharacterized protein</fullName>
    </submittedName>
</protein>
<reference evidence="2 3" key="1">
    <citation type="journal article" date="2006" name="Science">
        <title>Phytophthora genome sequences uncover evolutionary origins and mechanisms of pathogenesis.</title>
        <authorList>
            <person name="Tyler B.M."/>
            <person name="Tripathy S."/>
            <person name="Zhang X."/>
            <person name="Dehal P."/>
            <person name="Jiang R.H."/>
            <person name="Aerts A."/>
            <person name="Arredondo F.D."/>
            <person name="Baxter L."/>
            <person name="Bensasson D."/>
            <person name="Beynon J.L."/>
            <person name="Chapman J."/>
            <person name="Damasceno C.M."/>
            <person name="Dorrance A.E."/>
            <person name="Dou D."/>
            <person name="Dickerman A.W."/>
            <person name="Dubchak I.L."/>
            <person name="Garbelotto M."/>
            <person name="Gijzen M."/>
            <person name="Gordon S.G."/>
            <person name="Govers F."/>
            <person name="Grunwald N.J."/>
            <person name="Huang W."/>
            <person name="Ivors K.L."/>
            <person name="Jones R.W."/>
            <person name="Kamoun S."/>
            <person name="Krampis K."/>
            <person name="Lamour K.H."/>
            <person name="Lee M.K."/>
            <person name="McDonald W.H."/>
            <person name="Medina M."/>
            <person name="Meijer H.J."/>
            <person name="Nordberg E.K."/>
            <person name="Maclean D.J."/>
            <person name="Ospina-Giraldo M.D."/>
            <person name="Morris P.F."/>
            <person name="Phuntumart V."/>
            <person name="Putnam N.H."/>
            <person name="Rash S."/>
            <person name="Rose J.K."/>
            <person name="Sakihama Y."/>
            <person name="Salamov A.A."/>
            <person name="Savidor A."/>
            <person name="Scheuring C.F."/>
            <person name="Smith B.M."/>
            <person name="Sobral B.W."/>
            <person name="Terry A."/>
            <person name="Torto-Alalibo T.A."/>
            <person name="Win J."/>
            <person name="Xu Z."/>
            <person name="Zhang H."/>
            <person name="Grigoriev I.V."/>
            <person name="Rokhsar D.S."/>
            <person name="Boore J.L."/>
        </authorList>
    </citation>
    <scope>NUCLEOTIDE SEQUENCE [LARGE SCALE GENOMIC DNA]</scope>
    <source>
        <strain evidence="2 3">P6497</strain>
    </source>
</reference>
<feature type="compositionally biased region" description="Acidic residues" evidence="1">
    <location>
        <begin position="56"/>
        <end position="74"/>
    </location>
</feature>